<organism evidence="12 13">
    <name type="scientific">Sumerlaea chitinivorans</name>
    <dbReference type="NCBI Taxonomy" id="2250252"/>
    <lineage>
        <taxon>Bacteria</taxon>
        <taxon>Candidatus Sumerlaeota</taxon>
        <taxon>Candidatus Sumerlaeia</taxon>
        <taxon>Candidatus Sumerlaeales</taxon>
        <taxon>Candidatus Sumerlaeaceae</taxon>
        <taxon>Candidatus Sumerlaea</taxon>
    </lineage>
</organism>
<evidence type="ECO:0000256" key="3">
    <source>
        <dbReference type="ARBA" id="ARBA00022540"/>
    </source>
</evidence>
<dbReference type="InterPro" id="IPR000178">
    <property type="entry name" value="TF_IF2_bacterial-like"/>
</dbReference>
<feature type="binding site" evidence="8">
    <location>
        <begin position="380"/>
        <end position="387"/>
    </location>
    <ligand>
        <name>GTP</name>
        <dbReference type="ChEBI" id="CHEBI:37565"/>
    </ligand>
</feature>
<dbReference type="InterPro" id="IPR023115">
    <property type="entry name" value="TIF_IF2_dom3"/>
</dbReference>
<dbReference type="FunFam" id="2.40.30.10:FF:000008">
    <property type="entry name" value="Translation initiation factor IF-2"/>
    <property type="match status" value="1"/>
</dbReference>
<dbReference type="InterPro" id="IPR009000">
    <property type="entry name" value="Transl_B-barrel_sf"/>
</dbReference>
<proteinExistence type="inferred from homology"/>
<dbReference type="HAMAP" id="MF_00100_B">
    <property type="entry name" value="IF_2_B"/>
    <property type="match status" value="1"/>
</dbReference>
<dbReference type="GO" id="GO:0005829">
    <property type="term" value="C:cytosol"/>
    <property type="evidence" value="ECO:0007669"/>
    <property type="project" value="TreeGrafter"/>
</dbReference>
<evidence type="ECO:0000256" key="9">
    <source>
        <dbReference type="RuleBase" id="RU000644"/>
    </source>
</evidence>
<dbReference type="CDD" id="cd03692">
    <property type="entry name" value="mtIF2_IVc"/>
    <property type="match status" value="1"/>
</dbReference>
<dbReference type="GO" id="GO:0005525">
    <property type="term" value="F:GTP binding"/>
    <property type="evidence" value="ECO:0007669"/>
    <property type="project" value="UniProtKB-KW"/>
</dbReference>
<dbReference type="Gene3D" id="3.40.50.10050">
    <property type="entry name" value="Translation initiation factor IF- 2, domain 3"/>
    <property type="match status" value="1"/>
</dbReference>
<dbReference type="InterPro" id="IPR027417">
    <property type="entry name" value="P-loop_NTPase"/>
</dbReference>
<dbReference type="InterPro" id="IPR053905">
    <property type="entry name" value="EF-G-like_DII"/>
</dbReference>
<feature type="region of interest" description="G-domain" evidence="8">
    <location>
        <begin position="374"/>
        <end position="522"/>
    </location>
</feature>
<dbReference type="PROSITE" id="PS51722">
    <property type="entry name" value="G_TR_2"/>
    <property type="match status" value="1"/>
</dbReference>
<dbReference type="Proteomes" id="UP000262583">
    <property type="component" value="Chromosome"/>
</dbReference>
<dbReference type="NCBIfam" id="TIGR00231">
    <property type="entry name" value="small_GTP"/>
    <property type="match status" value="1"/>
</dbReference>
<sequence length="883" mass="99337">MHYPLKDIVGVRMRVHELAKATGLTSKEILALAKRHRVAVKQSANANIEDKDVRKLMKYIEDYKLQRKAEEEEERRRQEEERRRQEEEKRRQEEERKRKLEEQRRKEEEERRRKEEEERKRREEEERKRREEEERRRKEEEERKRREEEEKRKQLAAQQAAQAAAGGGEKPHPHGARHRQAPAGGPPGKHPRPEKEKKPAEPIKKLDLSNFQIPVMVDLGRPRRTDKPARKDAKPKRGDKPRPTKLFELEEDMTVTARAGKGKRGVPEPPVEAPRPSSAASAPPQPKVKKITVDQVMSVAQFAERLGVPATEVIKKVLLAGERLTLNQDMSPELMELIAMDFGVELEFVLDTDEYDLAKYLPEEKPENMKRRPPVVTIMGHVDHGKTTLLDRIRKSNVVEGEFGGITQHIGAYHVSTSKGDIVFLDTPGHEAFTSMRARGASVTDIVILVVAANDGFQPQTVEAIHHAQAAKVPIIVAVNKIDVPGADPARVRQEALQYSLVPEELGGETIFVDISAKHGTNVDQLLELVALQAEILDLKADPTCHAQGTIIESHIDPQRGPVATVLVQKGTLRLGDPFVVGDISGRVRAMVDDRGRNIREAGPSFPAEIIGLDGAPNAGEIFLVVPDERIARAIAEKRKERRRRQMQAHRAKHVTLEKLHDIIAEGKIKELNIILKADVQGSVEAISEALQKLSSDEIRISILHAAVGGINESDVNLADASDAIIIGFNVRPDTKAAELAHQQGVEIKTYRIIYDLLNDVEKAMLGMLEPKYEEKVLGHAEVRQTFRIAKVGTVAGCYVRDGEIPRDALVRVLRDNVIVYEGKLLSLKRYKDDVKRVQAGEECGLGIENFNDIKEGDVIEAYQMIELKPVLVRSGEESGRES</sequence>
<dbReference type="PROSITE" id="PS01176">
    <property type="entry name" value="IF2"/>
    <property type="match status" value="1"/>
</dbReference>
<dbReference type="SUPFAM" id="SSF52540">
    <property type="entry name" value="P-loop containing nucleoside triphosphate hydrolases"/>
    <property type="match status" value="1"/>
</dbReference>
<dbReference type="CDD" id="cd01887">
    <property type="entry name" value="IF2_eIF5B"/>
    <property type="match status" value="1"/>
</dbReference>
<dbReference type="GO" id="GO:0003924">
    <property type="term" value="F:GTPase activity"/>
    <property type="evidence" value="ECO:0007669"/>
    <property type="project" value="UniProtKB-UniRule"/>
</dbReference>
<dbReference type="FunFam" id="3.40.50.300:FF:000019">
    <property type="entry name" value="Translation initiation factor IF-2"/>
    <property type="match status" value="1"/>
</dbReference>
<evidence type="ECO:0000256" key="6">
    <source>
        <dbReference type="ARBA" id="ARBA00023134"/>
    </source>
</evidence>
<evidence type="ECO:0000256" key="5">
    <source>
        <dbReference type="ARBA" id="ARBA00022917"/>
    </source>
</evidence>
<evidence type="ECO:0000256" key="1">
    <source>
        <dbReference type="ARBA" id="ARBA00007733"/>
    </source>
</evidence>
<evidence type="ECO:0000313" key="13">
    <source>
        <dbReference type="Proteomes" id="UP000262583"/>
    </source>
</evidence>
<protein>
    <recommendedName>
        <fullName evidence="2 8">Translation initiation factor IF-2</fullName>
    </recommendedName>
</protein>
<dbReference type="GO" id="GO:0003743">
    <property type="term" value="F:translation initiation factor activity"/>
    <property type="evidence" value="ECO:0007669"/>
    <property type="project" value="UniProtKB-UniRule"/>
</dbReference>
<dbReference type="InterPro" id="IPR015760">
    <property type="entry name" value="TIF_IF2"/>
</dbReference>
<comment type="similarity">
    <text evidence="1 8 9">Belongs to the TRAFAC class translation factor GTPase superfamily. Classic translation factor GTPase family. IF-2 subfamily.</text>
</comment>
<dbReference type="InterPro" id="IPR044145">
    <property type="entry name" value="IF2_II"/>
</dbReference>
<keyword evidence="4 8" id="KW-0547">Nucleotide-binding</keyword>
<dbReference type="CDD" id="cd03702">
    <property type="entry name" value="IF2_mtIF2_II"/>
    <property type="match status" value="1"/>
</dbReference>
<dbReference type="KEGG" id="schv:BRCON_2209"/>
<dbReference type="InterPro" id="IPR005225">
    <property type="entry name" value="Small_GTP-bd"/>
</dbReference>
<comment type="subcellular location">
    <subcellularLocation>
        <location evidence="8">Cytoplasm</location>
    </subcellularLocation>
</comment>
<name>A0A2Z4Y7I2_SUMC1</name>
<comment type="function">
    <text evidence="7 8 9">One of the essential components for the initiation of protein synthesis. Protects formylmethionyl-tRNA from spontaneous hydrolysis and promotes its binding to the 30S ribosomal subunits. Also involved in the hydrolysis of GTP during the formation of the 70S ribosomal complex.</text>
</comment>
<dbReference type="PANTHER" id="PTHR43381:SF5">
    <property type="entry name" value="TR-TYPE G DOMAIN-CONTAINING PROTEIN"/>
    <property type="match status" value="1"/>
</dbReference>
<gene>
    <name evidence="8" type="primary">infB</name>
    <name evidence="12" type="ORF">BRCON_2209</name>
</gene>
<feature type="compositionally biased region" description="Basic and acidic residues" evidence="10">
    <location>
        <begin position="220"/>
        <end position="248"/>
    </location>
</feature>
<dbReference type="InterPro" id="IPR006847">
    <property type="entry name" value="IF2_N"/>
</dbReference>
<keyword evidence="3 8" id="KW-0396">Initiation factor</keyword>
<dbReference type="Pfam" id="PF04760">
    <property type="entry name" value="IF2_N"/>
    <property type="match status" value="1"/>
</dbReference>
<feature type="compositionally biased region" description="Basic and acidic residues" evidence="10">
    <location>
        <begin position="191"/>
        <end position="207"/>
    </location>
</feature>
<feature type="binding site" evidence="8">
    <location>
        <begin position="480"/>
        <end position="483"/>
    </location>
    <ligand>
        <name>GTP</name>
        <dbReference type="ChEBI" id="CHEBI:37565"/>
    </ligand>
</feature>
<keyword evidence="6 8" id="KW-0342">GTP-binding</keyword>
<evidence type="ECO:0000256" key="4">
    <source>
        <dbReference type="ARBA" id="ARBA00022741"/>
    </source>
</evidence>
<dbReference type="Pfam" id="PF00009">
    <property type="entry name" value="GTP_EFTU"/>
    <property type="match status" value="1"/>
</dbReference>
<dbReference type="SUPFAM" id="SSF50447">
    <property type="entry name" value="Translation proteins"/>
    <property type="match status" value="2"/>
</dbReference>
<feature type="domain" description="Tr-type G" evidence="11">
    <location>
        <begin position="371"/>
        <end position="538"/>
    </location>
</feature>
<dbReference type="EMBL" id="CP030759">
    <property type="protein sequence ID" value="AXA36986.1"/>
    <property type="molecule type" value="Genomic_DNA"/>
</dbReference>
<evidence type="ECO:0000256" key="8">
    <source>
        <dbReference type="HAMAP-Rule" id="MF_00100"/>
    </source>
</evidence>
<dbReference type="PRINTS" id="PR00449">
    <property type="entry name" value="RASTRNSFRMNG"/>
</dbReference>
<evidence type="ECO:0000256" key="7">
    <source>
        <dbReference type="ARBA" id="ARBA00025162"/>
    </source>
</evidence>
<keyword evidence="5 8" id="KW-0648">Protein biosynthesis</keyword>
<dbReference type="FunFam" id="3.40.50.10050:FF:000001">
    <property type="entry name" value="Translation initiation factor IF-2"/>
    <property type="match status" value="1"/>
</dbReference>
<dbReference type="InterPro" id="IPR036925">
    <property type="entry name" value="TIF_IF2_dom3_sf"/>
</dbReference>
<dbReference type="Gene3D" id="2.40.30.10">
    <property type="entry name" value="Translation factors"/>
    <property type="match status" value="2"/>
</dbReference>
<dbReference type="AlphaFoldDB" id="A0A2Z4Y7I2"/>
<feature type="compositionally biased region" description="Basic and acidic residues" evidence="10">
    <location>
        <begin position="64"/>
        <end position="153"/>
    </location>
</feature>
<evidence type="ECO:0000313" key="12">
    <source>
        <dbReference type="EMBL" id="AXA36986.1"/>
    </source>
</evidence>
<dbReference type="SUPFAM" id="SSF52156">
    <property type="entry name" value="Initiation factor IF2/eIF5b, domain 3"/>
    <property type="match status" value="1"/>
</dbReference>
<dbReference type="PANTHER" id="PTHR43381">
    <property type="entry name" value="TRANSLATION INITIATION FACTOR IF-2-RELATED"/>
    <property type="match status" value="1"/>
</dbReference>
<keyword evidence="8" id="KW-0963">Cytoplasm</keyword>
<evidence type="ECO:0000256" key="10">
    <source>
        <dbReference type="SAM" id="MobiDB-lite"/>
    </source>
</evidence>
<accession>A0A2Z4Y7I2</accession>
<evidence type="ECO:0000256" key="2">
    <source>
        <dbReference type="ARBA" id="ARBA00020675"/>
    </source>
</evidence>
<evidence type="ECO:0000259" key="11">
    <source>
        <dbReference type="PROSITE" id="PS51722"/>
    </source>
</evidence>
<dbReference type="InterPro" id="IPR000795">
    <property type="entry name" value="T_Tr_GTP-bd_dom"/>
</dbReference>
<feature type="region of interest" description="Disordered" evidence="10">
    <location>
        <begin position="64"/>
        <end position="288"/>
    </location>
</feature>
<feature type="binding site" evidence="8">
    <location>
        <begin position="426"/>
        <end position="430"/>
    </location>
    <ligand>
        <name>GTP</name>
        <dbReference type="ChEBI" id="CHEBI:37565"/>
    </ligand>
</feature>
<dbReference type="Gene3D" id="3.40.50.300">
    <property type="entry name" value="P-loop containing nucleotide triphosphate hydrolases"/>
    <property type="match status" value="1"/>
</dbReference>
<dbReference type="NCBIfam" id="TIGR00487">
    <property type="entry name" value="IF-2"/>
    <property type="match status" value="1"/>
</dbReference>
<dbReference type="Pfam" id="PF22042">
    <property type="entry name" value="EF-G_D2"/>
    <property type="match status" value="1"/>
</dbReference>
<dbReference type="Pfam" id="PF11987">
    <property type="entry name" value="IF-2"/>
    <property type="match status" value="1"/>
</dbReference>
<dbReference type="FunFam" id="2.40.30.10:FF:000054">
    <property type="entry name" value="Translation initiation factor IF-2"/>
    <property type="match status" value="1"/>
</dbReference>
<reference evidence="12 13" key="1">
    <citation type="submission" date="2018-05" db="EMBL/GenBank/DDBJ databases">
        <title>A metagenomic window into the 2 km-deep terrestrial subsurface aquifer revealed taxonomically and functionally diverse microbial community comprising novel uncultured bacterial lineages.</title>
        <authorList>
            <person name="Kadnikov V.V."/>
            <person name="Mardanov A.V."/>
            <person name="Beletsky A.V."/>
            <person name="Banks D."/>
            <person name="Pimenov N.V."/>
            <person name="Frank Y.A."/>
            <person name="Karnachuk O.V."/>
            <person name="Ravin N.V."/>
        </authorList>
    </citation>
    <scope>NUCLEOTIDE SEQUENCE [LARGE SCALE GENOMIC DNA]</scope>
    <source>
        <strain evidence="12">BY</strain>
    </source>
</reference>